<keyword evidence="3" id="KW-1185">Reference proteome</keyword>
<evidence type="ECO:0000259" key="1">
    <source>
        <dbReference type="Pfam" id="PF01979"/>
    </source>
</evidence>
<dbReference type="EMBL" id="JAKNCT010000001">
    <property type="protein sequence ID" value="MCG5029864.1"/>
    <property type="molecule type" value="Genomic_DNA"/>
</dbReference>
<dbReference type="SUPFAM" id="SSF51556">
    <property type="entry name" value="Metallo-dependent hydrolases"/>
    <property type="match status" value="1"/>
</dbReference>
<dbReference type="Gene3D" id="3.20.20.140">
    <property type="entry name" value="Metal-dependent hydrolases"/>
    <property type="match status" value="2"/>
</dbReference>
<dbReference type="Pfam" id="PF01979">
    <property type="entry name" value="Amidohydro_1"/>
    <property type="match status" value="1"/>
</dbReference>
<feature type="domain" description="Amidohydrolase-related" evidence="1">
    <location>
        <begin position="51"/>
        <end position="422"/>
    </location>
</feature>
<reference evidence="2 3" key="1">
    <citation type="submission" date="2022-02" db="EMBL/GenBank/DDBJ databases">
        <title>Mesosutterella porci, a novel member of the family Sutterellaceae from pig feces.</title>
        <authorList>
            <person name="Wylensek D."/>
            <person name="Clavel T."/>
        </authorList>
    </citation>
    <scope>NUCLEOTIDE SEQUENCE [LARGE SCALE GENOMIC DNA]</scope>
    <source>
        <strain evidence="3">oilRF-744-wt-GAM-9</strain>
    </source>
</reference>
<accession>A0ABS9MML4</accession>
<name>A0ABS9MML4_9BURK</name>
<dbReference type="Gene3D" id="2.30.40.10">
    <property type="entry name" value="Urease, subunit C, domain 1"/>
    <property type="match status" value="1"/>
</dbReference>
<comment type="caution">
    <text evidence="2">The sequence shown here is derived from an EMBL/GenBank/DDBJ whole genome shotgun (WGS) entry which is preliminary data.</text>
</comment>
<evidence type="ECO:0000313" key="2">
    <source>
        <dbReference type="EMBL" id="MCG5029864.1"/>
    </source>
</evidence>
<dbReference type="SUPFAM" id="SSF51338">
    <property type="entry name" value="Composite domain of metallo-dependent hydrolases"/>
    <property type="match status" value="1"/>
</dbReference>
<dbReference type="InterPro" id="IPR006680">
    <property type="entry name" value="Amidohydro-rel"/>
</dbReference>
<organism evidence="2 3">
    <name type="scientific">Mesosutterella porci</name>
    <dbReference type="NCBI Taxonomy" id="2915351"/>
    <lineage>
        <taxon>Bacteria</taxon>
        <taxon>Pseudomonadati</taxon>
        <taxon>Pseudomonadota</taxon>
        <taxon>Betaproteobacteria</taxon>
        <taxon>Burkholderiales</taxon>
        <taxon>Sutterellaceae</taxon>
        <taxon>Mesosutterella</taxon>
    </lineage>
</organism>
<dbReference type="RefSeq" id="WP_237977521.1">
    <property type="nucleotide sequence ID" value="NZ_JAKNCT010000001.1"/>
</dbReference>
<dbReference type="PANTHER" id="PTHR42717">
    <property type="entry name" value="DIHYDROOROTASE-RELATED"/>
    <property type="match status" value="1"/>
</dbReference>
<gene>
    <name evidence="2" type="ORF">MAF45_00125</name>
</gene>
<dbReference type="Proteomes" id="UP001297600">
    <property type="component" value="Unassembled WGS sequence"/>
</dbReference>
<proteinExistence type="predicted"/>
<dbReference type="InterPro" id="IPR011059">
    <property type="entry name" value="Metal-dep_hydrolase_composite"/>
</dbReference>
<dbReference type="InterPro" id="IPR032466">
    <property type="entry name" value="Metal_Hydrolase"/>
</dbReference>
<dbReference type="PANTHER" id="PTHR42717:SF1">
    <property type="entry name" value="IMIDAZOLONEPROPIONASE AND RELATED AMIDOHYDROLASES"/>
    <property type="match status" value="1"/>
</dbReference>
<sequence length="468" mass="49665">MFDLLLKGARVVDPVNHVDRVTDVAVEGGKIAGVGDNLGPARSTKDLTGLVLMPGVIDPHLHLGPEFGSHYGQRMTALSGVTTCLDMAGPVKEIIADSHEYGCGINVAMLEGFSPKAQFGTESPTGEQLDGWIESCLEAGALGVKVMGGHWPVALETEVEVIRRAPKHGAYAAWHAGSSTAGSNIKGMMEVVASIGELPLHLAHINAYCRGRVGPVIDEVTEALTLLKGAPNIWSEAYVSPMNGTVLACDPKDGHCTDHVTCNCLRGFGFSEDAAGMEAAIRAGRLFVIYDDGQTSTLIGGDEALKYWKSKNTNTAGSFPVNPAVSRFLIAQAKRDDGSFVVDSISTDGGCIPRNVIIDTGLSLVRFGALTLPEFVVKASVNAARHLRLVNKGHLSEGADADITVFNLEEQKAVMTWVAGRQVLDHGRLLQKGTNFICHPKGKAAIEAAGFTCTTVTRDTPDPKRFAI</sequence>
<protein>
    <submittedName>
        <fullName evidence="2">Amidohydrolase family protein</fullName>
    </submittedName>
</protein>
<dbReference type="InterPro" id="IPR020043">
    <property type="entry name" value="Deacetylase_Atu3266-like"/>
</dbReference>
<evidence type="ECO:0000313" key="3">
    <source>
        <dbReference type="Proteomes" id="UP001297600"/>
    </source>
</evidence>